<keyword evidence="10 13" id="KW-0408">Iron</keyword>
<feature type="transmembrane region" description="Helical" evidence="15">
    <location>
        <begin position="6"/>
        <end position="23"/>
    </location>
</feature>
<evidence type="ECO:0000256" key="5">
    <source>
        <dbReference type="ARBA" id="ARBA00022617"/>
    </source>
</evidence>
<comment type="cofactor">
    <cofactor evidence="1 13">
        <name>heme</name>
        <dbReference type="ChEBI" id="CHEBI:30413"/>
    </cofactor>
</comment>
<keyword evidence="5 13" id="KW-0349">Heme</keyword>
<evidence type="ECO:0000256" key="8">
    <source>
        <dbReference type="ARBA" id="ARBA00022848"/>
    </source>
</evidence>
<dbReference type="FunFam" id="1.10.630.10:FF:000042">
    <property type="entry name" value="Cytochrome P450"/>
    <property type="match status" value="1"/>
</dbReference>
<comment type="subcellular location">
    <subcellularLocation>
        <location evidence="3">Endoplasmic reticulum membrane</location>
        <topology evidence="3">Peripheral membrane protein</topology>
    </subcellularLocation>
    <subcellularLocation>
        <location evidence="2">Microsome membrane</location>
        <topology evidence="2">Peripheral membrane protein</topology>
    </subcellularLocation>
</comment>
<keyword evidence="6 13" id="KW-0479">Metal-binding</keyword>
<gene>
    <name evidence="16" type="primary">CYP6AS151</name>
</gene>
<dbReference type="GO" id="GO:0016705">
    <property type="term" value="F:oxidoreductase activity, acting on paired donors, with incorporation or reduction of molecular oxygen"/>
    <property type="evidence" value="ECO:0007669"/>
    <property type="project" value="InterPro"/>
</dbReference>
<dbReference type="GO" id="GO:0004497">
    <property type="term" value="F:monooxygenase activity"/>
    <property type="evidence" value="ECO:0007669"/>
    <property type="project" value="UniProtKB-KW"/>
</dbReference>
<evidence type="ECO:0000256" key="11">
    <source>
        <dbReference type="ARBA" id="ARBA00023033"/>
    </source>
</evidence>
<dbReference type="SUPFAM" id="SSF48264">
    <property type="entry name" value="Cytochrome P450"/>
    <property type="match status" value="1"/>
</dbReference>
<evidence type="ECO:0000256" key="7">
    <source>
        <dbReference type="ARBA" id="ARBA00022824"/>
    </source>
</evidence>
<protein>
    <submittedName>
        <fullName evidence="16">Cytochrome P450 mono-oxygenase</fullName>
    </submittedName>
</protein>
<dbReference type="GO" id="GO:0020037">
    <property type="term" value="F:heme binding"/>
    <property type="evidence" value="ECO:0007669"/>
    <property type="project" value="InterPro"/>
</dbReference>
<reference evidence="16" key="1">
    <citation type="journal article" date="2019" name="PLoS Genet.">
        <title>Genomic insights into neonicotinoid sensitivity in the solitary bee Osmia bicornis.</title>
        <authorList>
            <person name="Beadle K."/>
            <person name="Singh K.S."/>
            <person name="Troczka B.J."/>
            <person name="Randall E."/>
            <person name="Zaworra M."/>
            <person name="Zimmer C.T."/>
            <person name="Hayward A."/>
            <person name="Reid R."/>
            <person name="Kor L."/>
            <person name="Kohler M."/>
            <person name="Buer B."/>
            <person name="Nelson D.R."/>
            <person name="Williamson M.S."/>
            <person name="Davies T.G."/>
            <person name="Field L.M."/>
            <person name="Nauen R."/>
            <person name="Bass C."/>
        </authorList>
    </citation>
    <scope>NUCLEOTIDE SEQUENCE</scope>
</reference>
<feature type="binding site" description="axial binding residue" evidence="13">
    <location>
        <position position="448"/>
    </location>
    <ligand>
        <name>heme</name>
        <dbReference type="ChEBI" id="CHEBI:30413"/>
    </ligand>
    <ligandPart>
        <name>Fe</name>
        <dbReference type="ChEBI" id="CHEBI:18248"/>
    </ligandPart>
</feature>
<evidence type="ECO:0000313" key="16">
    <source>
        <dbReference type="EMBL" id="QBC73090.1"/>
    </source>
</evidence>
<dbReference type="Pfam" id="PF00067">
    <property type="entry name" value="p450"/>
    <property type="match status" value="1"/>
</dbReference>
<sequence>MSWPLFEAAGLLAAILFLLYYYSTSLLQYWEKRGAKGPKPIPFLGNFKDMFLGKSSFNDCIIKAYYEFKDEPLIGVFSGHIPILIVRDPDLMKDVLIKDFSKFADRMTKPNEEIEPFSLHLFRLDGKRWKPLRTRFSPVFSSGKLKEMFYLILECGNHFEKYLDTMVSKEGNKGAIIDCRDISAKFTTDVIGSCAFGIEMNALAAEDSEFREMGKRVFQTSWKTVLRDRLREYPFLFKIFARFILDYEIVDFFTRITKESIDYRIKHNVHRHDFIDVLVDLKQNPGKIELEDFNDLFLTAQAFVFFAAGFETSSVTITNALYELALNPSIQEKVRTEIQNVLKRNNGEITYDSIKEMKYLDAVFQETLRKYPVVLWLSRKATTNYTFSGTKVNIEKGQLVILPVFAIQRDPDIFPDPEVFDPNRFTDESAKTRHPMLFLPFGDGPRNCIGARFAKIQSKIAMIKFLSNFKVDVCEQTVKTYEIEKKSLLLLQPSHEVNLRITKI</sequence>
<evidence type="ECO:0000256" key="10">
    <source>
        <dbReference type="ARBA" id="ARBA00023004"/>
    </source>
</evidence>
<dbReference type="PRINTS" id="PR00463">
    <property type="entry name" value="EP450I"/>
</dbReference>
<evidence type="ECO:0000256" key="6">
    <source>
        <dbReference type="ARBA" id="ARBA00022723"/>
    </source>
</evidence>
<dbReference type="InterPro" id="IPR002401">
    <property type="entry name" value="Cyt_P450_E_grp-I"/>
</dbReference>
<keyword evidence="15" id="KW-0812">Transmembrane</keyword>
<keyword evidence="8" id="KW-0492">Microsome</keyword>
<keyword evidence="15" id="KW-1133">Transmembrane helix</keyword>
<dbReference type="Gene3D" id="1.10.630.10">
    <property type="entry name" value="Cytochrome P450"/>
    <property type="match status" value="1"/>
</dbReference>
<dbReference type="PRINTS" id="PR00385">
    <property type="entry name" value="P450"/>
</dbReference>
<evidence type="ECO:0000256" key="15">
    <source>
        <dbReference type="SAM" id="Phobius"/>
    </source>
</evidence>
<evidence type="ECO:0000256" key="12">
    <source>
        <dbReference type="ARBA" id="ARBA00023136"/>
    </source>
</evidence>
<keyword evidence="9 14" id="KW-0560">Oxidoreductase</keyword>
<organism evidence="16">
    <name type="scientific">Osmia rufa</name>
    <name type="common">Red mason bee</name>
    <dbReference type="NCBI Taxonomy" id="1437190"/>
    <lineage>
        <taxon>Eukaryota</taxon>
        <taxon>Metazoa</taxon>
        <taxon>Ecdysozoa</taxon>
        <taxon>Arthropoda</taxon>
        <taxon>Hexapoda</taxon>
        <taxon>Insecta</taxon>
        <taxon>Pterygota</taxon>
        <taxon>Neoptera</taxon>
        <taxon>Endopterygota</taxon>
        <taxon>Hymenoptera</taxon>
        <taxon>Apocrita</taxon>
        <taxon>Aculeata</taxon>
        <taxon>Apoidea</taxon>
        <taxon>Anthophila</taxon>
        <taxon>Megachilidae</taxon>
        <taxon>Megachilinae</taxon>
        <taxon>Osmia</taxon>
    </lineage>
</organism>
<dbReference type="GO" id="GO:0005506">
    <property type="term" value="F:iron ion binding"/>
    <property type="evidence" value="ECO:0007669"/>
    <property type="project" value="InterPro"/>
</dbReference>
<keyword evidence="7" id="KW-0256">Endoplasmic reticulum</keyword>
<evidence type="ECO:0000256" key="1">
    <source>
        <dbReference type="ARBA" id="ARBA00001971"/>
    </source>
</evidence>
<dbReference type="InterPro" id="IPR017972">
    <property type="entry name" value="Cyt_P450_CS"/>
</dbReference>
<evidence type="ECO:0000256" key="4">
    <source>
        <dbReference type="ARBA" id="ARBA00010617"/>
    </source>
</evidence>
<evidence type="ECO:0000256" key="2">
    <source>
        <dbReference type="ARBA" id="ARBA00004174"/>
    </source>
</evidence>
<dbReference type="PANTHER" id="PTHR24292:SF54">
    <property type="entry name" value="CYP9F3-RELATED"/>
    <property type="match status" value="1"/>
</dbReference>
<comment type="similarity">
    <text evidence="4 14">Belongs to the cytochrome P450 family.</text>
</comment>
<dbReference type="PROSITE" id="PS00086">
    <property type="entry name" value="CYTOCHROME_P450"/>
    <property type="match status" value="1"/>
</dbReference>
<evidence type="ECO:0000256" key="13">
    <source>
        <dbReference type="PIRSR" id="PIRSR602401-1"/>
    </source>
</evidence>
<proteinExistence type="evidence at transcript level"/>
<name>A0A411K6Y2_OSMRU</name>
<keyword evidence="12 15" id="KW-0472">Membrane</keyword>
<dbReference type="PANTHER" id="PTHR24292">
    <property type="entry name" value="CYTOCHROME P450"/>
    <property type="match status" value="1"/>
</dbReference>
<evidence type="ECO:0000256" key="3">
    <source>
        <dbReference type="ARBA" id="ARBA00004406"/>
    </source>
</evidence>
<dbReference type="InterPro" id="IPR050476">
    <property type="entry name" value="Insect_CytP450_Detox"/>
</dbReference>
<evidence type="ECO:0000256" key="9">
    <source>
        <dbReference type="ARBA" id="ARBA00023002"/>
    </source>
</evidence>
<dbReference type="GO" id="GO:0005789">
    <property type="term" value="C:endoplasmic reticulum membrane"/>
    <property type="evidence" value="ECO:0007669"/>
    <property type="project" value="UniProtKB-SubCell"/>
</dbReference>
<dbReference type="CDD" id="cd11056">
    <property type="entry name" value="CYP6-like"/>
    <property type="match status" value="1"/>
</dbReference>
<accession>A0A411K6Y2</accession>
<dbReference type="InterPro" id="IPR036396">
    <property type="entry name" value="Cyt_P450_sf"/>
</dbReference>
<dbReference type="EMBL" id="MH500615">
    <property type="protein sequence ID" value="QBC73090.1"/>
    <property type="molecule type" value="mRNA"/>
</dbReference>
<dbReference type="InterPro" id="IPR001128">
    <property type="entry name" value="Cyt_P450"/>
</dbReference>
<evidence type="ECO:0000256" key="14">
    <source>
        <dbReference type="RuleBase" id="RU000461"/>
    </source>
</evidence>
<keyword evidence="11 14" id="KW-0503">Monooxygenase</keyword>
<dbReference type="AlphaFoldDB" id="A0A411K6Y2"/>